<dbReference type="EMBL" id="LAZR01001196">
    <property type="protein sequence ID" value="KKN48923.1"/>
    <property type="molecule type" value="Genomic_DNA"/>
</dbReference>
<reference evidence="1" key="1">
    <citation type="journal article" date="2015" name="Nature">
        <title>Complex archaea that bridge the gap between prokaryotes and eukaryotes.</title>
        <authorList>
            <person name="Spang A."/>
            <person name="Saw J.H."/>
            <person name="Jorgensen S.L."/>
            <person name="Zaremba-Niedzwiedzka K."/>
            <person name="Martijn J."/>
            <person name="Lind A.E."/>
            <person name="van Eijk R."/>
            <person name="Schleper C."/>
            <person name="Guy L."/>
            <person name="Ettema T.J."/>
        </authorList>
    </citation>
    <scope>NUCLEOTIDE SEQUENCE</scope>
</reference>
<feature type="non-terminal residue" evidence="1">
    <location>
        <position position="1"/>
    </location>
</feature>
<proteinExistence type="predicted"/>
<evidence type="ECO:0000313" key="1">
    <source>
        <dbReference type="EMBL" id="KKN48923.1"/>
    </source>
</evidence>
<comment type="caution">
    <text evidence="1">The sequence shown here is derived from an EMBL/GenBank/DDBJ whole genome shotgun (WGS) entry which is preliminary data.</text>
</comment>
<dbReference type="InterPro" id="IPR006944">
    <property type="entry name" value="Phage/GTA_portal"/>
</dbReference>
<dbReference type="Pfam" id="PF04860">
    <property type="entry name" value="Phage_portal"/>
    <property type="match status" value="1"/>
</dbReference>
<sequence length="175" mass="19491">DVLRDVPETRICMGFGVPPILVGANVGLKRSTYTNYPAAKVSFWDETLSPIFEKLSSATSKYLIDSEFPTDIPVKAFFDTSNVRALREDKTAAWRRATEALRAGGITINMFLQEIGKEPIDGMDILFIPANKEPMKVNVTGRALTKTLLETMGEVQYHHLFNATDHKLLEAVNDS</sequence>
<name>A0A0F9U5J0_9ZZZZ</name>
<protein>
    <submittedName>
        <fullName evidence="1">Uncharacterized protein</fullName>
    </submittedName>
</protein>
<organism evidence="1">
    <name type="scientific">marine sediment metagenome</name>
    <dbReference type="NCBI Taxonomy" id="412755"/>
    <lineage>
        <taxon>unclassified sequences</taxon>
        <taxon>metagenomes</taxon>
        <taxon>ecological metagenomes</taxon>
    </lineage>
</organism>
<dbReference type="AlphaFoldDB" id="A0A0F9U5J0"/>
<gene>
    <name evidence="1" type="ORF">LCGC14_0648210</name>
</gene>
<accession>A0A0F9U5J0</accession>